<dbReference type="SMART" id="SM00389">
    <property type="entry name" value="HOX"/>
    <property type="match status" value="1"/>
</dbReference>
<dbReference type="AlphaFoldDB" id="A0A9W8DRM0"/>
<dbReference type="OrthoDB" id="10056939at2759"/>
<comment type="caution">
    <text evidence="6">The sequence shown here is derived from an EMBL/GenBank/DDBJ whole genome shotgun (WGS) entry which is preliminary data.</text>
</comment>
<dbReference type="InterPro" id="IPR009057">
    <property type="entry name" value="Homeodomain-like_sf"/>
</dbReference>
<evidence type="ECO:0000313" key="7">
    <source>
        <dbReference type="Proteomes" id="UP001150538"/>
    </source>
</evidence>
<protein>
    <submittedName>
        <fullName evidence="6">DNA binding</fullName>
    </submittedName>
</protein>
<evidence type="ECO:0000256" key="1">
    <source>
        <dbReference type="ARBA" id="ARBA00023125"/>
    </source>
</evidence>
<accession>A0A9W8DRM0</accession>
<dbReference type="GO" id="GO:0003677">
    <property type="term" value="F:DNA binding"/>
    <property type="evidence" value="ECO:0007669"/>
    <property type="project" value="UniProtKB-UniRule"/>
</dbReference>
<evidence type="ECO:0000313" key="6">
    <source>
        <dbReference type="EMBL" id="KAJ1914881.1"/>
    </source>
</evidence>
<keyword evidence="1 4" id="KW-0238">DNA-binding</keyword>
<dbReference type="Pfam" id="PF05920">
    <property type="entry name" value="Homeobox_KN"/>
    <property type="match status" value="1"/>
</dbReference>
<name>A0A9W8DRM0_9FUNG</name>
<dbReference type="InterPro" id="IPR008422">
    <property type="entry name" value="KN_HD"/>
</dbReference>
<dbReference type="GO" id="GO:0006355">
    <property type="term" value="P:regulation of DNA-templated transcription"/>
    <property type="evidence" value="ECO:0007669"/>
    <property type="project" value="InterPro"/>
</dbReference>
<evidence type="ECO:0000259" key="5">
    <source>
        <dbReference type="PROSITE" id="PS50071"/>
    </source>
</evidence>
<dbReference type="InterPro" id="IPR050224">
    <property type="entry name" value="TALE_homeobox"/>
</dbReference>
<dbReference type="InterPro" id="IPR001356">
    <property type="entry name" value="HD"/>
</dbReference>
<dbReference type="PROSITE" id="PS50071">
    <property type="entry name" value="HOMEOBOX_2"/>
    <property type="match status" value="1"/>
</dbReference>
<evidence type="ECO:0000256" key="4">
    <source>
        <dbReference type="PROSITE-ProRule" id="PRU00108"/>
    </source>
</evidence>
<sequence length="284" mass="32115">MFIDPRITQIATSLSTEPALQNIVLLDSVGTGSQHGFPLDSNLLANMTPDPSISLKYPTIQPQTTPSVWDPSMQFIPSQDYNSHIYQHLTPPMAIPNDSTDLNTLYPQQFTTDHPELSNHPLNDMFGANSTELFENAPSASGTYISSLAPPRRIHYPYEDLKNSQQYFTPPLSLSSSLTSLPTVSASPTRLSVRPTISYNGEYRVSKKKRPNHSQRITRTLDSWLEENINHPYPSEAEKKRLMAITNLKRSQLKNWFGNARRRLIQKIVDKDGNVTWVKKNKAH</sequence>
<dbReference type="Proteomes" id="UP001150538">
    <property type="component" value="Unassembled WGS sequence"/>
</dbReference>
<gene>
    <name evidence="6" type="primary">TGIF2LX</name>
    <name evidence="6" type="ORF">H4219_004591</name>
</gene>
<keyword evidence="7" id="KW-1185">Reference proteome</keyword>
<comment type="subcellular location">
    <subcellularLocation>
        <location evidence="4">Nucleus</location>
    </subcellularLocation>
</comment>
<reference evidence="6" key="1">
    <citation type="submission" date="2022-07" db="EMBL/GenBank/DDBJ databases">
        <title>Phylogenomic reconstructions and comparative analyses of Kickxellomycotina fungi.</title>
        <authorList>
            <person name="Reynolds N.K."/>
            <person name="Stajich J.E."/>
            <person name="Barry K."/>
            <person name="Grigoriev I.V."/>
            <person name="Crous P."/>
            <person name="Smith M.E."/>
        </authorList>
    </citation>
    <scope>NUCLEOTIDE SEQUENCE</scope>
    <source>
        <strain evidence="6">NBRC 100468</strain>
    </source>
</reference>
<proteinExistence type="predicted"/>
<keyword evidence="3 4" id="KW-0539">Nucleus</keyword>
<dbReference type="EMBL" id="JANBPU010000175">
    <property type="protein sequence ID" value="KAJ1914881.1"/>
    <property type="molecule type" value="Genomic_DNA"/>
</dbReference>
<dbReference type="Gene3D" id="1.10.10.60">
    <property type="entry name" value="Homeodomain-like"/>
    <property type="match status" value="1"/>
</dbReference>
<evidence type="ECO:0000256" key="3">
    <source>
        <dbReference type="ARBA" id="ARBA00023242"/>
    </source>
</evidence>
<keyword evidence="2 4" id="KW-0371">Homeobox</keyword>
<dbReference type="GO" id="GO:0005634">
    <property type="term" value="C:nucleus"/>
    <property type="evidence" value="ECO:0007669"/>
    <property type="project" value="UniProtKB-SubCell"/>
</dbReference>
<feature type="DNA-binding region" description="Homeobox" evidence="4">
    <location>
        <begin position="206"/>
        <end position="268"/>
    </location>
</feature>
<dbReference type="CDD" id="cd00086">
    <property type="entry name" value="homeodomain"/>
    <property type="match status" value="1"/>
</dbReference>
<dbReference type="PANTHER" id="PTHR11850">
    <property type="entry name" value="HOMEOBOX PROTEIN TRANSCRIPTION FACTORS"/>
    <property type="match status" value="1"/>
</dbReference>
<feature type="domain" description="Homeobox" evidence="5">
    <location>
        <begin position="204"/>
        <end position="267"/>
    </location>
</feature>
<dbReference type="SUPFAM" id="SSF46689">
    <property type="entry name" value="Homeodomain-like"/>
    <property type="match status" value="1"/>
</dbReference>
<organism evidence="6 7">
    <name type="scientific">Mycoemilia scoparia</name>
    <dbReference type="NCBI Taxonomy" id="417184"/>
    <lineage>
        <taxon>Eukaryota</taxon>
        <taxon>Fungi</taxon>
        <taxon>Fungi incertae sedis</taxon>
        <taxon>Zoopagomycota</taxon>
        <taxon>Kickxellomycotina</taxon>
        <taxon>Kickxellomycetes</taxon>
        <taxon>Kickxellales</taxon>
        <taxon>Kickxellaceae</taxon>
        <taxon>Mycoemilia</taxon>
    </lineage>
</organism>
<evidence type="ECO:0000256" key="2">
    <source>
        <dbReference type="ARBA" id="ARBA00023155"/>
    </source>
</evidence>